<dbReference type="SFLD" id="SFLDS00005">
    <property type="entry name" value="Isoprenoid_Synthase_Type_I"/>
    <property type="match status" value="1"/>
</dbReference>
<evidence type="ECO:0000256" key="4">
    <source>
        <dbReference type="ARBA" id="ARBA00022723"/>
    </source>
</evidence>
<evidence type="ECO:0000256" key="2">
    <source>
        <dbReference type="ARBA" id="ARBA00006706"/>
    </source>
</evidence>
<comment type="caution">
    <text evidence="7">The sequence shown here is derived from an EMBL/GenBank/DDBJ whole genome shotgun (WGS) entry which is preliminary data.</text>
</comment>
<dbReference type="PANTHER" id="PTHR12001">
    <property type="entry name" value="GERANYLGERANYL PYROPHOSPHATE SYNTHASE"/>
    <property type="match status" value="1"/>
</dbReference>
<dbReference type="InterPro" id="IPR008949">
    <property type="entry name" value="Isoprenoid_synthase_dom_sf"/>
</dbReference>
<keyword evidence="3 6" id="KW-0808">Transferase</keyword>
<dbReference type="PANTHER" id="PTHR12001:SF85">
    <property type="entry name" value="SHORT CHAIN ISOPRENYL DIPHOSPHATE SYNTHASE"/>
    <property type="match status" value="1"/>
</dbReference>
<dbReference type="Gene3D" id="1.10.600.10">
    <property type="entry name" value="Farnesyl Diphosphate Synthase"/>
    <property type="match status" value="1"/>
</dbReference>
<evidence type="ECO:0000256" key="5">
    <source>
        <dbReference type="ARBA" id="ARBA00022842"/>
    </source>
</evidence>
<dbReference type="PROSITE" id="PS00444">
    <property type="entry name" value="POLYPRENYL_SYNTHASE_2"/>
    <property type="match status" value="1"/>
</dbReference>
<dbReference type="Pfam" id="PF00348">
    <property type="entry name" value="polyprenyl_synt"/>
    <property type="match status" value="1"/>
</dbReference>
<dbReference type="GO" id="GO:0046872">
    <property type="term" value="F:metal ion binding"/>
    <property type="evidence" value="ECO:0007669"/>
    <property type="project" value="UniProtKB-KW"/>
</dbReference>
<dbReference type="AlphaFoldDB" id="A0A246RHC5"/>
<comment type="similarity">
    <text evidence="2 6">Belongs to the FPP/GGPP synthase family.</text>
</comment>
<keyword evidence="8" id="KW-1185">Reference proteome</keyword>
<keyword evidence="5" id="KW-0460">Magnesium</keyword>
<dbReference type="RefSeq" id="WP_088645936.1">
    <property type="nucleotide sequence ID" value="NZ_MZMV01000043.1"/>
</dbReference>
<comment type="cofactor">
    <cofactor evidence="1">
        <name>Mg(2+)</name>
        <dbReference type="ChEBI" id="CHEBI:18420"/>
    </cofactor>
</comment>
<dbReference type="GO" id="GO:0008299">
    <property type="term" value="P:isoprenoid biosynthetic process"/>
    <property type="evidence" value="ECO:0007669"/>
    <property type="project" value="InterPro"/>
</dbReference>
<dbReference type="OrthoDB" id="4497239at2"/>
<evidence type="ECO:0000256" key="3">
    <source>
        <dbReference type="ARBA" id="ARBA00022679"/>
    </source>
</evidence>
<accession>A0A246RHC5</accession>
<reference evidence="7 8" key="1">
    <citation type="submission" date="2017-03" db="EMBL/GenBank/DDBJ databases">
        <title>Whole genome sequence of Micromonospora wenchangensis, isolated from mangrove soil.</title>
        <authorList>
            <person name="Yang H."/>
        </authorList>
    </citation>
    <scope>NUCLEOTIDE SEQUENCE [LARGE SCALE GENOMIC DNA]</scope>
    <source>
        <strain evidence="7 8">CCTCC AA 2012002</strain>
    </source>
</reference>
<keyword evidence="4" id="KW-0479">Metal-binding</keyword>
<proteinExistence type="inferred from homology"/>
<name>A0A246RHC5_9ACTN</name>
<evidence type="ECO:0000313" key="8">
    <source>
        <dbReference type="Proteomes" id="UP000197174"/>
    </source>
</evidence>
<dbReference type="CDD" id="cd00685">
    <property type="entry name" value="Trans_IPPS_HT"/>
    <property type="match status" value="1"/>
</dbReference>
<evidence type="ECO:0000313" key="7">
    <source>
        <dbReference type="EMBL" id="OWV03444.1"/>
    </source>
</evidence>
<dbReference type="InterPro" id="IPR000092">
    <property type="entry name" value="Polyprenyl_synt"/>
</dbReference>
<gene>
    <name evidence="7" type="ORF">B5D80_22655</name>
</gene>
<dbReference type="InterPro" id="IPR033749">
    <property type="entry name" value="Polyprenyl_synt_CS"/>
</dbReference>
<protein>
    <submittedName>
        <fullName evidence="7">Geranylgeranyl pyrophosphate synthase</fullName>
    </submittedName>
</protein>
<dbReference type="EMBL" id="MZMV01000043">
    <property type="protein sequence ID" value="OWV03444.1"/>
    <property type="molecule type" value="Genomic_DNA"/>
</dbReference>
<dbReference type="SFLD" id="SFLDG01017">
    <property type="entry name" value="Polyprenyl_Transferase_Like"/>
    <property type="match status" value="1"/>
</dbReference>
<evidence type="ECO:0000256" key="1">
    <source>
        <dbReference type="ARBA" id="ARBA00001946"/>
    </source>
</evidence>
<sequence>MTVTRATGAVDVAAIDATLGDFFAGRRGEAEAFGPDLAATVAELESFVLCGGKRVRPVFVWLGWLGAGGDPGGPRAHAVLRASAAFELLHAAGLIHDDIIDASPTRRGRPSAHVAFAERHRARRFSGDPAAFGLGTAIVLGDLALIWADALVADSGLPADARTRIGPVWSAARAEVMYGQLLDLINQASDDEDVESALRVDRYKTASYTVQRPLQFGGAVAGADPALTAAYGAYGVDVGIAFQLRDDLLGVFGDPAVTGKPCGDDLREGKRTVLLATALTLADARDAAAAHYLRTKIGTDLTDDELDRVRTILVDVGAVARVETRIATCGERALAALDASDVTDLARRRLAEMADTVLQRTR</sequence>
<dbReference type="GO" id="GO:0004659">
    <property type="term" value="F:prenyltransferase activity"/>
    <property type="evidence" value="ECO:0007669"/>
    <property type="project" value="InterPro"/>
</dbReference>
<dbReference type="Proteomes" id="UP000197174">
    <property type="component" value="Unassembled WGS sequence"/>
</dbReference>
<evidence type="ECO:0000256" key="6">
    <source>
        <dbReference type="RuleBase" id="RU004466"/>
    </source>
</evidence>
<organism evidence="7 8">
    <name type="scientific">Micromonospora wenchangensis</name>
    <dbReference type="NCBI Taxonomy" id="1185415"/>
    <lineage>
        <taxon>Bacteria</taxon>
        <taxon>Bacillati</taxon>
        <taxon>Actinomycetota</taxon>
        <taxon>Actinomycetes</taxon>
        <taxon>Micromonosporales</taxon>
        <taxon>Micromonosporaceae</taxon>
        <taxon>Micromonospora</taxon>
    </lineage>
</organism>
<dbReference type="PROSITE" id="PS00723">
    <property type="entry name" value="POLYPRENYL_SYNTHASE_1"/>
    <property type="match status" value="1"/>
</dbReference>
<dbReference type="SUPFAM" id="SSF48576">
    <property type="entry name" value="Terpenoid synthases"/>
    <property type="match status" value="1"/>
</dbReference>